<reference evidence="1" key="1">
    <citation type="journal article" date="2020" name="Nature">
        <title>Giant virus diversity and host interactions through global metagenomics.</title>
        <authorList>
            <person name="Schulz F."/>
            <person name="Roux S."/>
            <person name="Paez-Espino D."/>
            <person name="Jungbluth S."/>
            <person name="Walsh D.A."/>
            <person name="Denef V.J."/>
            <person name="McMahon K.D."/>
            <person name="Konstantinidis K.T."/>
            <person name="Eloe-Fadrosh E.A."/>
            <person name="Kyrpides N.C."/>
            <person name="Woyke T."/>
        </authorList>
    </citation>
    <scope>NUCLEOTIDE SEQUENCE</scope>
    <source>
        <strain evidence="1">GVMAG-S-1062768-28</strain>
    </source>
</reference>
<protein>
    <submittedName>
        <fullName evidence="1">Uncharacterized protein</fullName>
    </submittedName>
</protein>
<dbReference type="EMBL" id="MN740694">
    <property type="protein sequence ID" value="QHU08023.1"/>
    <property type="molecule type" value="Genomic_DNA"/>
</dbReference>
<organism evidence="1">
    <name type="scientific">viral metagenome</name>
    <dbReference type="NCBI Taxonomy" id="1070528"/>
    <lineage>
        <taxon>unclassified sequences</taxon>
        <taxon>metagenomes</taxon>
        <taxon>organismal metagenomes</taxon>
    </lineage>
</organism>
<dbReference type="AlphaFoldDB" id="A0A6C0JRP1"/>
<sequence length="270" mass="30831">MEGVLFSDGTREQTIDALEMLLDLDCRNIWTWIYDKNTYNEFKKEGWEETIHFQSCHSDKSCIRGTYDNSDDDDDVPITTTCIGDCLRSLYTRNESRDNLYIIGDVKNMPSKLSLHNNFSKKYTGIVLLANGTTPFTVEKGALKGYGEKGNKQGYCLDIAFCNPSILGLFYDNFDCDTFHQLLASNPIGYEFSCVVDKRIIPVIKKDIVVDEKDIETDDFMVELVNMISVDVSKLELNSLRLAYGKMFTEFTDILLTLSRPDLVQLFEKA</sequence>
<proteinExistence type="predicted"/>
<name>A0A6C0JRP1_9ZZZZ</name>
<accession>A0A6C0JRP1</accession>
<evidence type="ECO:0000313" key="1">
    <source>
        <dbReference type="EMBL" id="QHU08023.1"/>
    </source>
</evidence>